<dbReference type="Pfam" id="PF19723">
    <property type="entry name" value="DUF6216"/>
    <property type="match status" value="1"/>
</dbReference>
<protein>
    <submittedName>
        <fullName evidence="2">Uncharacterized protein</fullName>
    </submittedName>
</protein>
<evidence type="ECO:0000313" key="2">
    <source>
        <dbReference type="EMBL" id="PXZ03473.1"/>
    </source>
</evidence>
<evidence type="ECO:0000313" key="3">
    <source>
        <dbReference type="Proteomes" id="UP000247483"/>
    </source>
</evidence>
<keyword evidence="1" id="KW-1133">Transmembrane helix</keyword>
<accession>A0A2V4DTD1</accession>
<dbReference type="RefSeq" id="WP_110424220.1">
    <property type="nucleotide sequence ID" value="NZ_QGLP01000006.1"/>
</dbReference>
<comment type="caution">
    <text evidence="2">The sequence shown here is derived from an EMBL/GenBank/DDBJ whole genome shotgun (WGS) entry which is preliminary data.</text>
</comment>
<name>A0A2V4DTD1_9GAMM</name>
<feature type="transmembrane region" description="Helical" evidence="1">
    <location>
        <begin position="243"/>
        <end position="268"/>
    </location>
</feature>
<reference evidence="2 3" key="1">
    <citation type="submission" date="2018-05" db="EMBL/GenBank/DDBJ databases">
        <title>Reference genomes for bee gut microbiota database.</title>
        <authorList>
            <person name="Ellegaard K.M."/>
        </authorList>
    </citation>
    <scope>NUCLEOTIDE SEQUENCE [LARGE SCALE GENOMIC DNA]</scope>
    <source>
        <strain evidence="2 3">ESL0177</strain>
    </source>
</reference>
<sequence length="286" mass="34079">MDYNQFFNSINIFIETPIVKYIEIGIIISLVIYLALKWKIIIFLKDRLWGILLGKKNSEFFNKEWKEFHNSNIDIAHFNALYHISANTERQINKYLKWLKRNRISAIQMMKIKSRFDIEKLSFKKIRFVELLSFIFGDFILFIIVLVCLNFVVTSAALIKVGENSPWFWISDSYAKSSQFSLLPFTNTDWVLTPSMCNTKEFNAEKWSKEMNLPLTLARDICKHFSNKESKDKITNIVKEQRVFFGFNGVLIFVYFSYIFNFLSQVFYARGLRLKIKRHRTKKWSK</sequence>
<dbReference type="InterPro" id="IPR046188">
    <property type="entry name" value="DUF6216"/>
</dbReference>
<evidence type="ECO:0000256" key="1">
    <source>
        <dbReference type="SAM" id="Phobius"/>
    </source>
</evidence>
<gene>
    <name evidence="2" type="ORF">DKK79_11570</name>
</gene>
<dbReference type="AlphaFoldDB" id="A0A2V4DTD1"/>
<feature type="transmembrane region" description="Helical" evidence="1">
    <location>
        <begin position="131"/>
        <end position="159"/>
    </location>
</feature>
<organism evidence="2 3">
    <name type="scientific">Gilliamella apicola</name>
    <dbReference type="NCBI Taxonomy" id="1196095"/>
    <lineage>
        <taxon>Bacteria</taxon>
        <taxon>Pseudomonadati</taxon>
        <taxon>Pseudomonadota</taxon>
        <taxon>Gammaproteobacteria</taxon>
        <taxon>Orbales</taxon>
        <taxon>Orbaceae</taxon>
        <taxon>Gilliamella</taxon>
    </lineage>
</organism>
<dbReference type="EMBL" id="QGLP01000006">
    <property type="protein sequence ID" value="PXZ03473.1"/>
    <property type="molecule type" value="Genomic_DNA"/>
</dbReference>
<keyword evidence="1" id="KW-0812">Transmembrane</keyword>
<keyword evidence="1" id="KW-0472">Membrane</keyword>
<proteinExistence type="predicted"/>
<feature type="transmembrane region" description="Helical" evidence="1">
    <location>
        <begin position="18"/>
        <end position="36"/>
    </location>
</feature>
<dbReference type="Proteomes" id="UP000247483">
    <property type="component" value="Unassembled WGS sequence"/>
</dbReference>